<gene>
    <name evidence="3" type="ORF">PENDEC_c010G03569</name>
</gene>
<dbReference type="Proteomes" id="UP000191522">
    <property type="component" value="Unassembled WGS sequence"/>
</dbReference>
<feature type="transmembrane region" description="Helical" evidence="2">
    <location>
        <begin position="86"/>
        <end position="107"/>
    </location>
</feature>
<dbReference type="Pfam" id="PF11374">
    <property type="entry name" value="DUF3176"/>
    <property type="match status" value="1"/>
</dbReference>
<keyword evidence="2" id="KW-0472">Membrane</keyword>
<dbReference type="STRING" id="69771.A0A1V6PBY6"/>
<dbReference type="AlphaFoldDB" id="A0A1V6PBY6"/>
<feature type="compositionally biased region" description="Polar residues" evidence="1">
    <location>
        <begin position="27"/>
        <end position="36"/>
    </location>
</feature>
<dbReference type="PANTHER" id="PTHR35394:SF5">
    <property type="entry name" value="DUF3176 DOMAIN-CONTAINING PROTEIN"/>
    <property type="match status" value="1"/>
</dbReference>
<dbReference type="EMBL" id="MDYL01000010">
    <property type="protein sequence ID" value="OQD74569.1"/>
    <property type="molecule type" value="Genomic_DNA"/>
</dbReference>
<evidence type="ECO:0000256" key="2">
    <source>
        <dbReference type="SAM" id="Phobius"/>
    </source>
</evidence>
<sequence>MSSSKSHRMKVIRSSSSGPDNEANDDLQGQSRLLSPTRQKQTHKSWYSEWLWEFLGLVTSMVSLIAIIIVLWYYDGRPMPDWPYGITLNALLSILSTVMKATLVFAVSESLGQLKWPWFHNGKMLSDLTLLDSATRGLTGACLFLVKTLPR</sequence>
<organism evidence="3 4">
    <name type="scientific">Penicillium decumbens</name>
    <dbReference type="NCBI Taxonomy" id="69771"/>
    <lineage>
        <taxon>Eukaryota</taxon>
        <taxon>Fungi</taxon>
        <taxon>Dikarya</taxon>
        <taxon>Ascomycota</taxon>
        <taxon>Pezizomycotina</taxon>
        <taxon>Eurotiomycetes</taxon>
        <taxon>Eurotiomycetidae</taxon>
        <taxon>Eurotiales</taxon>
        <taxon>Aspergillaceae</taxon>
        <taxon>Penicillium</taxon>
    </lineage>
</organism>
<evidence type="ECO:0000256" key="1">
    <source>
        <dbReference type="SAM" id="MobiDB-lite"/>
    </source>
</evidence>
<keyword evidence="2" id="KW-1133">Transmembrane helix</keyword>
<keyword evidence="2" id="KW-0812">Transmembrane</keyword>
<reference evidence="4" key="1">
    <citation type="journal article" date="2017" name="Nat. Microbiol.">
        <title>Global analysis of biosynthetic gene clusters reveals vast potential of secondary metabolite production in Penicillium species.</title>
        <authorList>
            <person name="Nielsen J.C."/>
            <person name="Grijseels S."/>
            <person name="Prigent S."/>
            <person name="Ji B."/>
            <person name="Dainat J."/>
            <person name="Nielsen K.F."/>
            <person name="Frisvad J.C."/>
            <person name="Workman M."/>
            <person name="Nielsen J."/>
        </authorList>
    </citation>
    <scope>NUCLEOTIDE SEQUENCE [LARGE SCALE GENOMIC DNA]</scope>
    <source>
        <strain evidence="4">IBT 11843</strain>
    </source>
</reference>
<dbReference type="InterPro" id="IPR021514">
    <property type="entry name" value="DUF3176"/>
</dbReference>
<keyword evidence="4" id="KW-1185">Reference proteome</keyword>
<evidence type="ECO:0000313" key="3">
    <source>
        <dbReference type="EMBL" id="OQD74569.1"/>
    </source>
</evidence>
<dbReference type="OrthoDB" id="5242705at2759"/>
<evidence type="ECO:0000313" key="4">
    <source>
        <dbReference type="Proteomes" id="UP000191522"/>
    </source>
</evidence>
<accession>A0A1V6PBY6</accession>
<dbReference type="PANTHER" id="PTHR35394">
    <property type="entry name" value="DUF3176 DOMAIN-CONTAINING PROTEIN"/>
    <property type="match status" value="1"/>
</dbReference>
<comment type="caution">
    <text evidence="3">The sequence shown here is derived from an EMBL/GenBank/DDBJ whole genome shotgun (WGS) entry which is preliminary data.</text>
</comment>
<dbReference type="OMA" id="KWELATW"/>
<protein>
    <submittedName>
        <fullName evidence="3">Uncharacterized protein</fullName>
    </submittedName>
</protein>
<name>A0A1V6PBY6_PENDC</name>
<feature type="region of interest" description="Disordered" evidence="1">
    <location>
        <begin position="1"/>
        <end position="36"/>
    </location>
</feature>
<proteinExistence type="predicted"/>
<feature type="transmembrane region" description="Helical" evidence="2">
    <location>
        <begin position="50"/>
        <end position="74"/>
    </location>
</feature>
<feature type="compositionally biased region" description="Basic residues" evidence="1">
    <location>
        <begin position="1"/>
        <end position="11"/>
    </location>
</feature>